<evidence type="ECO:0000259" key="1">
    <source>
        <dbReference type="SMART" id="SM00052"/>
    </source>
</evidence>
<evidence type="ECO:0000313" key="4">
    <source>
        <dbReference type="Proteomes" id="UP000011864"/>
    </source>
</evidence>
<dbReference type="SUPFAM" id="SSF141868">
    <property type="entry name" value="EAL domain-like"/>
    <property type="match status" value="1"/>
</dbReference>
<dbReference type="InterPro" id="IPR029787">
    <property type="entry name" value="Nucleotide_cyclase"/>
</dbReference>
<evidence type="ECO:0000259" key="2">
    <source>
        <dbReference type="SMART" id="SM00267"/>
    </source>
</evidence>
<gene>
    <name evidence="3" type="ORF">C427_0779</name>
</gene>
<dbReference type="SUPFAM" id="SSF55073">
    <property type="entry name" value="Nucleotide cyclase"/>
    <property type="match status" value="1"/>
</dbReference>
<dbReference type="InterPro" id="IPR035919">
    <property type="entry name" value="EAL_sf"/>
</dbReference>
<dbReference type="Gene3D" id="3.20.20.450">
    <property type="entry name" value="EAL domain"/>
    <property type="match status" value="1"/>
</dbReference>
<organism evidence="3 4">
    <name type="scientific">Paraglaciecola psychrophila 170</name>
    <dbReference type="NCBI Taxonomy" id="1129794"/>
    <lineage>
        <taxon>Bacteria</taxon>
        <taxon>Pseudomonadati</taxon>
        <taxon>Pseudomonadota</taxon>
        <taxon>Gammaproteobacteria</taxon>
        <taxon>Alteromonadales</taxon>
        <taxon>Alteromonadaceae</taxon>
        <taxon>Paraglaciecola</taxon>
    </lineage>
</organism>
<dbReference type="HOGENOM" id="CLU_000445_70_50_6"/>
<dbReference type="KEGG" id="gps:C427_0779"/>
<reference evidence="3 4" key="1">
    <citation type="journal article" date="2013" name="Genome Announc.">
        <title>Complete Genome Sequence of Glaciecola psychrophila Strain 170T.</title>
        <authorList>
            <person name="Yin J."/>
            <person name="Chen J."/>
            <person name="Liu G."/>
            <person name="Yu Y."/>
            <person name="Song L."/>
            <person name="Wang X."/>
            <person name="Qu X."/>
        </authorList>
    </citation>
    <scope>NUCLEOTIDE SEQUENCE [LARGE SCALE GENOMIC DNA]</scope>
    <source>
        <strain evidence="3 4">170</strain>
    </source>
</reference>
<dbReference type="InterPro" id="IPR000160">
    <property type="entry name" value="GGDEF_dom"/>
</dbReference>
<dbReference type="InterPro" id="IPR001633">
    <property type="entry name" value="EAL_dom"/>
</dbReference>
<dbReference type="Gene3D" id="3.30.70.270">
    <property type="match status" value="1"/>
</dbReference>
<accession>M4RJX0</accession>
<dbReference type="STRING" id="1129794.C427_0779"/>
<proteinExistence type="predicted"/>
<dbReference type="PANTHER" id="PTHR33121">
    <property type="entry name" value="CYCLIC DI-GMP PHOSPHODIESTERASE PDEF"/>
    <property type="match status" value="1"/>
</dbReference>
<dbReference type="CDD" id="cd01949">
    <property type="entry name" value="GGDEF"/>
    <property type="match status" value="1"/>
</dbReference>
<dbReference type="GO" id="GO:0071111">
    <property type="term" value="F:cyclic-guanylate-specific phosphodiesterase activity"/>
    <property type="evidence" value="ECO:0007669"/>
    <property type="project" value="InterPro"/>
</dbReference>
<dbReference type="eggNOG" id="COG5001">
    <property type="taxonomic scope" value="Bacteria"/>
</dbReference>
<feature type="domain" description="EAL" evidence="1">
    <location>
        <begin position="175"/>
        <end position="422"/>
    </location>
</feature>
<feature type="domain" description="GGDEF" evidence="2">
    <location>
        <begin position="5"/>
        <end position="165"/>
    </location>
</feature>
<dbReference type="PATRIC" id="fig|1129794.4.peg.768"/>
<dbReference type="EMBL" id="CP003837">
    <property type="protein sequence ID" value="AGH42888.1"/>
    <property type="molecule type" value="Genomic_DNA"/>
</dbReference>
<dbReference type="PANTHER" id="PTHR33121:SF79">
    <property type="entry name" value="CYCLIC DI-GMP PHOSPHODIESTERASE PDED-RELATED"/>
    <property type="match status" value="1"/>
</dbReference>
<dbReference type="Proteomes" id="UP000011864">
    <property type="component" value="Chromosome"/>
</dbReference>
<name>M4RJX0_9ALTE</name>
<dbReference type="AlphaFoldDB" id="M4RJX0"/>
<dbReference type="InterPro" id="IPR043128">
    <property type="entry name" value="Rev_trsase/Diguanyl_cyclase"/>
</dbReference>
<dbReference type="NCBIfam" id="TIGR00254">
    <property type="entry name" value="GGDEF"/>
    <property type="match status" value="1"/>
</dbReference>
<protein>
    <submittedName>
        <fullName evidence="3">Diguanylate cyclase/phosphodiesterase</fullName>
    </submittedName>
</protein>
<dbReference type="SMART" id="SM00052">
    <property type="entry name" value="EAL"/>
    <property type="match status" value="1"/>
</dbReference>
<evidence type="ECO:0000313" key="3">
    <source>
        <dbReference type="EMBL" id="AGH42888.1"/>
    </source>
</evidence>
<sequence>MQTNIQSREQDIIFQARHDILTSLYNRHYVETFLNNKFSEDAPFLALGINIFGFRGVNDIFGYHNGDLCLKELALRLSKFEGVAARLTGGELLWLPESLPTTEFIHSLKSALEAPIDTGGVVINIKVAMGLIYCPKDATTPEEVFKRLNIVLDEAQITRQFVLPFNSELEERYSRRLSIITELKNTLEHAREELSLNYQPKLDLKNGKVTHVEALIRWTNARLGFVSPEDFIAVAEQAGFIESITSWVINKAIDDAARFKEVNIDVSVAINLSAKDIMNPALLPKVLALLKAKNLHAECLSFEITEGDLVRDHDKAVTHLKAFRNEGFEIAIDDFGTGYSSMAYLQNLPVNTLKVDKSFVLKLHQQDGDQKIVKTVISLAHSFDMNVVAEGVENLEALKLLADWGCELAQGYYICKPTTADNLITWFNDNRNTKWL</sequence>
<dbReference type="Pfam" id="PF00990">
    <property type="entry name" value="GGDEF"/>
    <property type="match status" value="1"/>
</dbReference>
<dbReference type="InterPro" id="IPR050706">
    <property type="entry name" value="Cyclic-di-GMP_PDE-like"/>
</dbReference>
<dbReference type="CDD" id="cd01948">
    <property type="entry name" value="EAL"/>
    <property type="match status" value="1"/>
</dbReference>
<keyword evidence="4" id="KW-1185">Reference proteome</keyword>
<dbReference type="SMART" id="SM00267">
    <property type="entry name" value="GGDEF"/>
    <property type="match status" value="1"/>
</dbReference>
<dbReference type="Pfam" id="PF00563">
    <property type="entry name" value="EAL"/>
    <property type="match status" value="1"/>
</dbReference>